<dbReference type="InterPro" id="IPR002397">
    <property type="entry name" value="Cyt_P450_B"/>
</dbReference>
<keyword evidence="2" id="KW-0349">Heme</keyword>
<dbReference type="Proteomes" id="UP000199696">
    <property type="component" value="Unassembled WGS sequence"/>
</dbReference>
<dbReference type="GO" id="GO:0006707">
    <property type="term" value="P:cholesterol catabolic process"/>
    <property type="evidence" value="ECO:0007669"/>
    <property type="project" value="TreeGrafter"/>
</dbReference>
<keyword evidence="2" id="KW-0560">Oxidoreductase</keyword>
<dbReference type="Pfam" id="PF00067">
    <property type="entry name" value="p450"/>
    <property type="match status" value="1"/>
</dbReference>
<dbReference type="InterPro" id="IPR036396">
    <property type="entry name" value="Cyt_P450_sf"/>
</dbReference>
<protein>
    <submittedName>
        <fullName evidence="3">Cytochrome P450</fullName>
    </submittedName>
</protein>
<dbReference type="GO" id="GO:0020037">
    <property type="term" value="F:heme binding"/>
    <property type="evidence" value="ECO:0007669"/>
    <property type="project" value="InterPro"/>
</dbReference>
<dbReference type="PANTHER" id="PTHR46696">
    <property type="entry name" value="P450, PUTATIVE (EUROFUNG)-RELATED"/>
    <property type="match status" value="1"/>
</dbReference>
<dbReference type="InterPro" id="IPR017972">
    <property type="entry name" value="Cyt_P450_CS"/>
</dbReference>
<proteinExistence type="inferred from homology"/>
<keyword evidence="2" id="KW-0408">Iron</keyword>
<dbReference type="InterPro" id="IPR001128">
    <property type="entry name" value="Cyt_P450"/>
</dbReference>
<evidence type="ECO:0000256" key="1">
    <source>
        <dbReference type="ARBA" id="ARBA00010617"/>
    </source>
</evidence>
<evidence type="ECO:0000313" key="3">
    <source>
        <dbReference type="EMBL" id="SCL52426.1"/>
    </source>
</evidence>
<keyword evidence="4" id="KW-1185">Reference proteome</keyword>
<dbReference type="STRING" id="227316.GA0070604_2556"/>
<dbReference type="Gene3D" id="1.10.630.10">
    <property type="entry name" value="Cytochrome P450"/>
    <property type="match status" value="1"/>
</dbReference>
<comment type="similarity">
    <text evidence="1 2">Belongs to the cytochrome P450 family.</text>
</comment>
<dbReference type="GO" id="GO:0008395">
    <property type="term" value="F:steroid hydroxylase activity"/>
    <property type="evidence" value="ECO:0007669"/>
    <property type="project" value="TreeGrafter"/>
</dbReference>
<sequence length="325" mass="33179">MVTRHADVRAVLTDPRCVVPAASGGPPGTLAWLRGTVSRFSDPDRHPARRAIGTAALAGLDPDELRAAAARMAEESLNGLTIPPGGPDSAADQPASARVDVMARLARRVPLEVLAARLGLADPTAAGPAVVTVAAAYHPGADPAAVARADGAVATLLAMSPPAPPEVAANRIGLLVQACDATAGLIGAAARHLPAAPASVSTGDLLAEVLRLDPPVRATRRVATAALCLGERGIEPDAALLLHFGAANRDPVVFAEPDRFRPGRSGGSLTFGTGPRGCPGERHALALAGGVVDVLRRRCHPTAATIEYAPHPTLRIPTSIEVTVR</sequence>
<dbReference type="PRINTS" id="PR00359">
    <property type="entry name" value="BP450"/>
</dbReference>
<dbReference type="GO" id="GO:0005506">
    <property type="term" value="F:iron ion binding"/>
    <property type="evidence" value="ECO:0007669"/>
    <property type="project" value="InterPro"/>
</dbReference>
<dbReference type="OrthoDB" id="5006855at2"/>
<dbReference type="PROSITE" id="PS00086">
    <property type="entry name" value="CYTOCHROME_P450"/>
    <property type="match status" value="1"/>
</dbReference>
<organism evidence="3 4">
    <name type="scientific">Micromonospora eburnea</name>
    <dbReference type="NCBI Taxonomy" id="227316"/>
    <lineage>
        <taxon>Bacteria</taxon>
        <taxon>Bacillati</taxon>
        <taxon>Actinomycetota</taxon>
        <taxon>Actinomycetes</taxon>
        <taxon>Micromonosporales</taxon>
        <taxon>Micromonosporaceae</taxon>
        <taxon>Micromonospora</taxon>
    </lineage>
</organism>
<evidence type="ECO:0000256" key="2">
    <source>
        <dbReference type="RuleBase" id="RU000461"/>
    </source>
</evidence>
<dbReference type="SUPFAM" id="SSF48264">
    <property type="entry name" value="Cytochrome P450"/>
    <property type="match status" value="1"/>
</dbReference>
<dbReference type="PANTHER" id="PTHR46696:SF4">
    <property type="entry name" value="BIOTIN BIOSYNTHESIS CYTOCHROME P450"/>
    <property type="match status" value="1"/>
</dbReference>
<gene>
    <name evidence="3" type="ORF">GA0070604_2556</name>
</gene>
<keyword evidence="2" id="KW-0479">Metal-binding</keyword>
<reference evidence="4" key="1">
    <citation type="submission" date="2016-06" db="EMBL/GenBank/DDBJ databases">
        <authorList>
            <person name="Varghese N."/>
            <person name="Submissions Spin"/>
        </authorList>
    </citation>
    <scope>NUCLEOTIDE SEQUENCE [LARGE SCALE GENOMIC DNA]</scope>
    <source>
        <strain evidence="4">DSM 44814</strain>
    </source>
</reference>
<dbReference type="GO" id="GO:0036199">
    <property type="term" value="F:cholest-4-en-3-one 26-monooxygenase activity"/>
    <property type="evidence" value="ECO:0007669"/>
    <property type="project" value="TreeGrafter"/>
</dbReference>
<evidence type="ECO:0000313" key="4">
    <source>
        <dbReference type="Proteomes" id="UP000199696"/>
    </source>
</evidence>
<dbReference type="EMBL" id="FMHY01000002">
    <property type="protein sequence ID" value="SCL52426.1"/>
    <property type="molecule type" value="Genomic_DNA"/>
</dbReference>
<dbReference type="AlphaFoldDB" id="A0A1C6UEH5"/>
<keyword evidence="2" id="KW-0503">Monooxygenase</keyword>
<accession>A0A1C6UEH5</accession>
<name>A0A1C6UEH5_9ACTN</name>